<comment type="function">
    <text evidence="1 10">Subunit of the oligosaccharyl transferase (OST) complex that catalyzes the initial transfer of a defined glycan (Glc(3)Man(9)GlcNAc(2) in eukaryotes) from the lipid carrier dolichol-pyrophosphate to an asparagine residue within an Asn-X-Ser/Thr consensus motif in nascent polypeptide chains, the first step in protein N-glycosylation. N-glycosylation occurs cotranslationally and the complex associates with the Sec61 complex at the channel-forming translocon complex that mediates protein translocation across the endoplasmic reticulum (ER). All subunits are required for a maximal enzyme activity.</text>
</comment>
<dbReference type="AlphaFoldDB" id="A0A1E3K423"/>
<evidence type="ECO:0000256" key="9">
    <source>
        <dbReference type="ARBA" id="ARBA00023136"/>
    </source>
</evidence>
<comment type="caution">
    <text evidence="11">The sequence shown here is derived from an EMBL/GenBank/DDBJ whole genome shotgun (WGS) entry which is preliminary data.</text>
</comment>
<sequence length="487" mass="53264">MLLAALLLPLLPLAVALAPPPQVFVNTAIARTLELAGATTHVTTQYNIKSLVDAPGEYHLALAGDGDLIPAWWEVAIAGKAADGLAILSDRSRPPTVSLPLGHLKKDESITLSLAYVLDHQSKPLPAEIAQTDAQYLLFTTNSTYVDSWYPTDVERVKVRYVTLSPHVILTHGSVSDAYTRDNVITKAGTSLTLGPFHSLPATLGDVKFRQESFTVHYENKEPVIGIKTLKRSAEVSHWGANLNIQDEISLANIGPKLKGHFSRLAHQMSRFHASTPAQILTELTLRTPPTAHSPYYYDTIGNVSTSHFRPGVTPAQTKLKSKGRSPRTVDGFLELKPRYPLLGGWNYSFTVGYNIPLGDVLKVDKASDKKVLAVPFLTGIKDVVVDDAEVTIVLPEGAVGIEIYTPFPVDSISHSIHKTYLDTTGRPQITIKKARCTEQHAKNVYVTYHYPFSAQIQKPLAVASVVGSLFLLGIGLRRVNYSIDKK</sequence>
<dbReference type="OrthoDB" id="310030at2759"/>
<dbReference type="GO" id="GO:0018279">
    <property type="term" value="P:protein N-linked glycosylation via asparagine"/>
    <property type="evidence" value="ECO:0007669"/>
    <property type="project" value="TreeGrafter"/>
</dbReference>
<feature type="transmembrane region" description="Helical" evidence="10">
    <location>
        <begin position="460"/>
        <end position="477"/>
    </location>
</feature>
<evidence type="ECO:0000256" key="7">
    <source>
        <dbReference type="ARBA" id="ARBA00022824"/>
    </source>
</evidence>
<evidence type="ECO:0000313" key="11">
    <source>
        <dbReference type="EMBL" id="ODO07924.1"/>
    </source>
</evidence>
<dbReference type="Proteomes" id="UP000095149">
    <property type="component" value="Unassembled WGS sequence"/>
</dbReference>
<feature type="chain" id="PRO_5009027261" description="Dolichyl-diphosphooligosaccharide--protein glycosyltransferase subunit 1" evidence="10">
    <location>
        <begin position="17"/>
        <end position="487"/>
    </location>
</feature>
<dbReference type="PANTHER" id="PTHR21049">
    <property type="entry name" value="RIBOPHORIN I"/>
    <property type="match status" value="1"/>
</dbReference>
<evidence type="ECO:0000256" key="1">
    <source>
        <dbReference type="ARBA" id="ARBA00002791"/>
    </source>
</evidence>
<evidence type="ECO:0000256" key="5">
    <source>
        <dbReference type="ARBA" id="ARBA00022692"/>
    </source>
</evidence>
<evidence type="ECO:0000256" key="2">
    <source>
        <dbReference type="ARBA" id="ARBA00004115"/>
    </source>
</evidence>
<keyword evidence="8 10" id="KW-1133">Transmembrane helix</keyword>
<comment type="subcellular location">
    <subcellularLocation>
        <location evidence="2 10">Endoplasmic reticulum membrane</location>
        <topology evidence="2 10">Single-pass type I membrane protein</topology>
    </subcellularLocation>
</comment>
<protein>
    <recommendedName>
        <fullName evidence="10">Dolichyl-diphosphooligosaccharide--protein glycosyltransferase subunit 1</fullName>
    </recommendedName>
</protein>
<evidence type="ECO:0000313" key="12">
    <source>
        <dbReference type="Proteomes" id="UP000095149"/>
    </source>
</evidence>
<reference evidence="11 12" key="1">
    <citation type="submission" date="2016-06" db="EMBL/GenBank/DDBJ databases">
        <title>Evolution of pathogenesis and genome organization in the Tremellales.</title>
        <authorList>
            <person name="Cuomo C."/>
            <person name="Litvintseva A."/>
            <person name="Heitman J."/>
            <person name="Chen Y."/>
            <person name="Sun S."/>
            <person name="Springer D."/>
            <person name="Dromer F."/>
            <person name="Young S."/>
            <person name="Zeng Q."/>
            <person name="Chapman S."/>
            <person name="Gujja S."/>
            <person name="Saif S."/>
            <person name="Birren B."/>
        </authorList>
    </citation>
    <scope>NUCLEOTIDE SEQUENCE [LARGE SCALE GENOMIC DNA]</scope>
    <source>
        <strain evidence="11 12">CBS 6273</strain>
    </source>
</reference>
<organism evidence="11 12">
    <name type="scientific">Cryptococcus amylolentus CBS 6273</name>
    <dbReference type="NCBI Taxonomy" id="1296118"/>
    <lineage>
        <taxon>Eukaryota</taxon>
        <taxon>Fungi</taxon>
        <taxon>Dikarya</taxon>
        <taxon>Basidiomycota</taxon>
        <taxon>Agaricomycotina</taxon>
        <taxon>Tremellomycetes</taxon>
        <taxon>Tremellales</taxon>
        <taxon>Cryptococcaceae</taxon>
        <taxon>Cryptococcus</taxon>
    </lineage>
</organism>
<evidence type="ECO:0000256" key="4">
    <source>
        <dbReference type="ARBA" id="ARBA00008905"/>
    </source>
</evidence>
<evidence type="ECO:0000256" key="6">
    <source>
        <dbReference type="ARBA" id="ARBA00022729"/>
    </source>
</evidence>
<dbReference type="GO" id="GO:0008250">
    <property type="term" value="C:oligosaccharyltransferase complex"/>
    <property type="evidence" value="ECO:0007669"/>
    <property type="project" value="UniProtKB-UniRule"/>
</dbReference>
<comment type="subunit">
    <text evidence="10">Component of the oligosaccharyltransferase (OST) complex.</text>
</comment>
<keyword evidence="7 10" id="KW-0256">Endoplasmic reticulum</keyword>
<accession>A0A1E3K423</accession>
<keyword evidence="5 10" id="KW-0812">Transmembrane</keyword>
<dbReference type="InterPro" id="IPR007676">
    <property type="entry name" value="Ribophorin_I"/>
</dbReference>
<evidence type="ECO:0000256" key="8">
    <source>
        <dbReference type="ARBA" id="ARBA00022989"/>
    </source>
</evidence>
<dbReference type="EMBL" id="MEKH01000005">
    <property type="protein sequence ID" value="ODO07924.1"/>
    <property type="molecule type" value="Genomic_DNA"/>
</dbReference>
<dbReference type="UniPathway" id="UPA00378"/>
<comment type="pathway">
    <text evidence="3 10">Protein modification; protein glycosylation.</text>
</comment>
<evidence type="ECO:0000256" key="3">
    <source>
        <dbReference type="ARBA" id="ARBA00004922"/>
    </source>
</evidence>
<evidence type="ECO:0000256" key="10">
    <source>
        <dbReference type="RuleBase" id="RU361143"/>
    </source>
</evidence>
<dbReference type="PANTHER" id="PTHR21049:SF0">
    <property type="entry name" value="DOLICHYL-DIPHOSPHOOLIGOSACCHARIDE--PROTEIN GLYCOSYLTRANSFERASE SUBUNIT 1"/>
    <property type="match status" value="1"/>
</dbReference>
<name>A0A1E3K423_9TREE</name>
<gene>
    <name evidence="11" type="ORF">I350_03505</name>
</gene>
<dbReference type="Pfam" id="PF04597">
    <property type="entry name" value="Ribophorin_I"/>
    <property type="match status" value="1"/>
</dbReference>
<comment type="similarity">
    <text evidence="4 10">Belongs to the OST1 family.</text>
</comment>
<keyword evidence="6 10" id="KW-0732">Signal</keyword>
<feature type="signal peptide" evidence="10">
    <location>
        <begin position="1"/>
        <end position="16"/>
    </location>
</feature>
<proteinExistence type="inferred from homology"/>
<keyword evidence="9 10" id="KW-0472">Membrane</keyword>